<protein>
    <recommendedName>
        <fullName evidence="2">propanoyl-CoA C-acyltransferase</fullName>
        <ecNumber evidence="2">2.3.1.176</ecNumber>
    </recommendedName>
    <alternativeName>
        <fullName evidence="8">Propanoyl-CoA C-acyltransferase</fullName>
    </alternativeName>
</protein>
<dbReference type="InterPro" id="IPR020616">
    <property type="entry name" value="Thiolase_N"/>
</dbReference>
<comment type="caution">
    <text evidence="11">The sequence shown here is derived from an EMBL/GenBank/DDBJ whole genome shotgun (WGS) entry which is preliminary data.</text>
</comment>
<dbReference type="InterPro" id="IPR020613">
    <property type="entry name" value="Thiolase_CS"/>
</dbReference>
<evidence type="ECO:0000256" key="4">
    <source>
        <dbReference type="ARBA" id="ARBA00022679"/>
    </source>
</evidence>
<keyword evidence="6" id="KW-0446">Lipid-binding</keyword>
<keyword evidence="7" id="KW-0576">Peroxisome</keyword>
<feature type="domain" description="Thiolase C-terminal" evidence="10">
    <location>
        <begin position="259"/>
        <end position="383"/>
    </location>
</feature>
<evidence type="ECO:0000259" key="10">
    <source>
        <dbReference type="Pfam" id="PF22691"/>
    </source>
</evidence>
<dbReference type="InterPro" id="IPR055140">
    <property type="entry name" value="Thiolase_C_2"/>
</dbReference>
<evidence type="ECO:0000256" key="7">
    <source>
        <dbReference type="ARBA" id="ARBA00023140"/>
    </source>
</evidence>
<dbReference type="PIRSF" id="PIRSF000429">
    <property type="entry name" value="Ac-CoA_Ac_transf"/>
    <property type="match status" value="1"/>
</dbReference>
<reference evidence="11 12" key="1">
    <citation type="submission" date="2024-03" db="EMBL/GenBank/DDBJ databases">
        <title>Novel species of the genus Variovorax.</title>
        <authorList>
            <person name="Liu Q."/>
            <person name="Xin Y.-H."/>
        </authorList>
    </citation>
    <scope>NUCLEOTIDE SEQUENCE [LARGE SCALE GENOMIC DNA]</scope>
    <source>
        <strain evidence="11 12">KACC 18501</strain>
    </source>
</reference>
<sequence length="394" mass="41475">MSRDVFVTGVGMIPFAKPGAHEPYPQMAAKATAIALADAGIGYDQIQQAYVGYVYGDSTAGQRSLYEVGLTGIPIVNVNNNCSTGSTALFLARQAVASGAVDCVLALGFEHMNPGALGAQFPDRPSPFDRFDQATEELVGHGEIPLALRYFGGAGLAHMNQYGTQLSTFAKIRAKASRHAANNPVALFRTPVTEEQVLAAPVMWPGVMTRLMACPPTCGAAAAIVCSEAFAARHGLDRSVRIKAQAMTTDSPATFEGRDMREIVGFSMARAAAQQVYAEAGVGPEDIDVVELHDCFAHNELLSYEALGLCPVGGAEKFVCDGDNTYGGKVVTNPSGGLLSKGHPLGATGLAQCTELVQQLRGTADKRQVKDARLALQHNLGLGGACVVTLYERV</sequence>
<keyword evidence="5" id="KW-0445">Lipid transport</keyword>
<evidence type="ECO:0000256" key="3">
    <source>
        <dbReference type="ARBA" id="ARBA00022448"/>
    </source>
</evidence>
<dbReference type="EC" id="2.3.1.176" evidence="2"/>
<dbReference type="PANTHER" id="PTHR42870:SF1">
    <property type="entry name" value="NON-SPECIFIC LIPID-TRANSFER PROTEIN-LIKE 2"/>
    <property type="match status" value="1"/>
</dbReference>
<dbReference type="NCBIfam" id="NF006102">
    <property type="entry name" value="PRK08256.1"/>
    <property type="match status" value="1"/>
</dbReference>
<evidence type="ECO:0000256" key="8">
    <source>
        <dbReference type="ARBA" id="ARBA00032316"/>
    </source>
</evidence>
<dbReference type="SUPFAM" id="SSF53901">
    <property type="entry name" value="Thiolase-like"/>
    <property type="match status" value="1"/>
</dbReference>
<evidence type="ECO:0000259" key="9">
    <source>
        <dbReference type="Pfam" id="PF00108"/>
    </source>
</evidence>
<dbReference type="CDD" id="cd00829">
    <property type="entry name" value="SCP-x_thiolase"/>
    <property type="match status" value="1"/>
</dbReference>
<keyword evidence="12" id="KW-1185">Reference proteome</keyword>
<evidence type="ECO:0000256" key="6">
    <source>
        <dbReference type="ARBA" id="ARBA00023121"/>
    </source>
</evidence>
<evidence type="ECO:0000313" key="11">
    <source>
        <dbReference type="EMBL" id="MEJ8825524.1"/>
    </source>
</evidence>
<evidence type="ECO:0000256" key="5">
    <source>
        <dbReference type="ARBA" id="ARBA00023055"/>
    </source>
</evidence>
<dbReference type="InterPro" id="IPR020615">
    <property type="entry name" value="Thiolase_acyl_enz_int_AS"/>
</dbReference>
<evidence type="ECO:0000256" key="1">
    <source>
        <dbReference type="ARBA" id="ARBA00004275"/>
    </source>
</evidence>
<keyword evidence="4" id="KW-0808">Transferase</keyword>
<dbReference type="Proteomes" id="UP001363010">
    <property type="component" value="Unassembled WGS sequence"/>
</dbReference>
<dbReference type="Pfam" id="PF00108">
    <property type="entry name" value="Thiolase_N"/>
    <property type="match status" value="1"/>
</dbReference>
<feature type="domain" description="Thiolase N-terminal" evidence="9">
    <location>
        <begin position="7"/>
        <end position="113"/>
    </location>
</feature>
<evidence type="ECO:0000256" key="2">
    <source>
        <dbReference type="ARBA" id="ARBA00012352"/>
    </source>
</evidence>
<dbReference type="Gene3D" id="3.40.47.10">
    <property type="match status" value="1"/>
</dbReference>
<comment type="subcellular location">
    <subcellularLocation>
        <location evidence="1">Peroxisome</location>
    </subcellularLocation>
</comment>
<dbReference type="PROSITE" id="PS00098">
    <property type="entry name" value="THIOLASE_1"/>
    <property type="match status" value="1"/>
</dbReference>
<name>A0ABU8W650_9BURK</name>
<proteinExistence type="predicted"/>
<organism evidence="11 12">
    <name type="scientific">Variovorax humicola</name>
    <dbReference type="NCBI Taxonomy" id="1769758"/>
    <lineage>
        <taxon>Bacteria</taxon>
        <taxon>Pseudomonadati</taxon>
        <taxon>Pseudomonadota</taxon>
        <taxon>Betaproteobacteria</taxon>
        <taxon>Burkholderiales</taxon>
        <taxon>Comamonadaceae</taxon>
        <taxon>Variovorax</taxon>
    </lineage>
</organism>
<evidence type="ECO:0000313" key="12">
    <source>
        <dbReference type="Proteomes" id="UP001363010"/>
    </source>
</evidence>
<dbReference type="EMBL" id="JBBKZV010000023">
    <property type="protein sequence ID" value="MEJ8825524.1"/>
    <property type="molecule type" value="Genomic_DNA"/>
</dbReference>
<accession>A0ABU8W650</accession>
<gene>
    <name evidence="11" type="ORF">WKW80_26455</name>
</gene>
<dbReference type="Pfam" id="PF22691">
    <property type="entry name" value="Thiolase_C_1"/>
    <property type="match status" value="1"/>
</dbReference>
<dbReference type="RefSeq" id="WP_340366554.1">
    <property type="nucleotide sequence ID" value="NZ_JBBKZV010000023.1"/>
</dbReference>
<dbReference type="InterPro" id="IPR002155">
    <property type="entry name" value="Thiolase"/>
</dbReference>
<dbReference type="PROSITE" id="PS00737">
    <property type="entry name" value="THIOLASE_2"/>
    <property type="match status" value="1"/>
</dbReference>
<dbReference type="PANTHER" id="PTHR42870">
    <property type="entry name" value="ACETYL-COA C-ACETYLTRANSFERASE"/>
    <property type="match status" value="1"/>
</dbReference>
<keyword evidence="3" id="KW-0813">Transport</keyword>
<dbReference type="InterPro" id="IPR016039">
    <property type="entry name" value="Thiolase-like"/>
</dbReference>